<reference evidence="2" key="1">
    <citation type="submission" date="2015-07" db="EMBL/GenBank/DDBJ databases">
        <title>Transcriptome Assembly of Anthurium amnicola.</title>
        <authorList>
            <person name="Suzuki J."/>
        </authorList>
    </citation>
    <scope>NUCLEOTIDE SEQUENCE</scope>
</reference>
<sequence>PDPPARVPPLPDCLRPKQRPRRIAAWPSTITRAVGSPPRRPQPQQQPPHPPPTAALPGARENLPQSKQWAYHPTPVRGRPSAALRSHRPQRSVAAPHGRNPCLVWLSRSGLV</sequence>
<name>A0A1D1ZEW8_9ARAE</name>
<evidence type="ECO:0000256" key="1">
    <source>
        <dbReference type="SAM" id="MobiDB-lite"/>
    </source>
</evidence>
<proteinExistence type="predicted"/>
<organism evidence="2">
    <name type="scientific">Anthurium amnicola</name>
    <dbReference type="NCBI Taxonomy" id="1678845"/>
    <lineage>
        <taxon>Eukaryota</taxon>
        <taxon>Viridiplantae</taxon>
        <taxon>Streptophyta</taxon>
        <taxon>Embryophyta</taxon>
        <taxon>Tracheophyta</taxon>
        <taxon>Spermatophyta</taxon>
        <taxon>Magnoliopsida</taxon>
        <taxon>Liliopsida</taxon>
        <taxon>Araceae</taxon>
        <taxon>Pothoideae</taxon>
        <taxon>Potheae</taxon>
        <taxon>Anthurium</taxon>
    </lineage>
</organism>
<accession>A0A1D1ZEW8</accession>
<feature type="compositionally biased region" description="Pro residues" evidence="1">
    <location>
        <begin position="1"/>
        <end position="11"/>
    </location>
</feature>
<feature type="non-terminal residue" evidence="2">
    <location>
        <position position="1"/>
    </location>
</feature>
<dbReference type="AlphaFoldDB" id="A0A1D1ZEW8"/>
<protein>
    <submittedName>
        <fullName evidence="2">Uncharacterized protein</fullName>
    </submittedName>
</protein>
<feature type="compositionally biased region" description="Pro residues" evidence="1">
    <location>
        <begin position="38"/>
        <end position="54"/>
    </location>
</feature>
<feature type="non-terminal residue" evidence="2">
    <location>
        <position position="112"/>
    </location>
</feature>
<gene>
    <name evidence="2" type="ORF">g.156480</name>
</gene>
<evidence type="ECO:0000313" key="2">
    <source>
        <dbReference type="EMBL" id="JAT65341.1"/>
    </source>
</evidence>
<feature type="region of interest" description="Disordered" evidence="1">
    <location>
        <begin position="1"/>
        <end position="100"/>
    </location>
</feature>
<dbReference type="EMBL" id="GDJX01002595">
    <property type="protein sequence ID" value="JAT65341.1"/>
    <property type="molecule type" value="Transcribed_RNA"/>
</dbReference>